<protein>
    <submittedName>
        <fullName evidence="1">Uncharacterized protein</fullName>
    </submittedName>
</protein>
<evidence type="ECO:0000313" key="1">
    <source>
        <dbReference type="EMBL" id="RRT40825.1"/>
    </source>
</evidence>
<gene>
    <name evidence="1" type="ORF">B296_00058262</name>
</gene>
<dbReference type="EMBL" id="AMZH03019076">
    <property type="protein sequence ID" value="RRT40825.1"/>
    <property type="molecule type" value="Genomic_DNA"/>
</dbReference>
<dbReference type="AlphaFoldDB" id="A0A426XN27"/>
<dbReference type="Proteomes" id="UP000287651">
    <property type="component" value="Unassembled WGS sequence"/>
</dbReference>
<accession>A0A426XN27</accession>
<comment type="caution">
    <text evidence="1">The sequence shown here is derived from an EMBL/GenBank/DDBJ whole genome shotgun (WGS) entry which is preliminary data.</text>
</comment>
<sequence>MWATSSLWYLIHCQSPIVRGVAAGRPVAFPLPHCQSPVVRGAAGWLARRVRSSMPSVARCQRCCRLVGPSRPPCRGCCMLVSCSGMLWSFRGSPSLRGRKERLLIIMLLSVPMTKCFCRKEGEIDEEEGRAVGRKERLMKRREEMGGCL</sequence>
<organism evidence="1 2">
    <name type="scientific">Ensete ventricosum</name>
    <name type="common">Abyssinian banana</name>
    <name type="synonym">Musa ensete</name>
    <dbReference type="NCBI Taxonomy" id="4639"/>
    <lineage>
        <taxon>Eukaryota</taxon>
        <taxon>Viridiplantae</taxon>
        <taxon>Streptophyta</taxon>
        <taxon>Embryophyta</taxon>
        <taxon>Tracheophyta</taxon>
        <taxon>Spermatophyta</taxon>
        <taxon>Magnoliopsida</taxon>
        <taxon>Liliopsida</taxon>
        <taxon>Zingiberales</taxon>
        <taxon>Musaceae</taxon>
        <taxon>Ensete</taxon>
    </lineage>
</organism>
<reference evidence="1 2" key="1">
    <citation type="journal article" date="2014" name="Agronomy (Basel)">
        <title>A Draft Genome Sequence for Ensete ventricosum, the Drought-Tolerant Tree Against Hunger.</title>
        <authorList>
            <person name="Harrison J."/>
            <person name="Moore K.A."/>
            <person name="Paszkiewicz K."/>
            <person name="Jones T."/>
            <person name="Grant M."/>
            <person name="Ambacheew D."/>
            <person name="Muzemil S."/>
            <person name="Studholme D.J."/>
        </authorList>
    </citation>
    <scope>NUCLEOTIDE SEQUENCE [LARGE SCALE GENOMIC DNA]</scope>
</reference>
<evidence type="ECO:0000313" key="2">
    <source>
        <dbReference type="Proteomes" id="UP000287651"/>
    </source>
</evidence>
<proteinExistence type="predicted"/>
<name>A0A426XN27_ENSVE</name>